<keyword evidence="1" id="KW-1133">Transmembrane helix</keyword>
<sequence length="371" mass="42078">NIGGTYFVNNMAATVELLWSSIEASFYIYGACVYLLDILLCCSVPTVGFIALLIFILVHVGRIPPPDPAIVEEVLGLDPLLMERDDKKKDSKDGAYIMKSVGHRGAALDAPENSISAFRLAKSSGVTAVEFDVILTKDEVPIVFHDYTVDRVTEATGYISNMTWEELKQLDISEKHPMRHKFHGERIPLLEDVVKECLHLGLRMIIDLKGDDFRLIQVIRNLYKNHKEMYSRAVITSFNPLLIYLIRRGDSSIVGSLGWRPYLYSSLSYTGSEGPGPKRYKSLHSSFAAQFGDVINKWAYNNLYYHLLGLSVVLIHKDVITSEVIRSWKNRGIRVIPWTVNLPLEKQYFTRILKISYITDTLIGEVETKFP</sequence>
<dbReference type="GO" id="GO:0070291">
    <property type="term" value="P:N-acylethanolamine metabolic process"/>
    <property type="evidence" value="ECO:0007669"/>
    <property type="project" value="TreeGrafter"/>
</dbReference>
<dbReference type="PROSITE" id="PS51704">
    <property type="entry name" value="GP_PDE"/>
    <property type="match status" value="1"/>
</dbReference>
<dbReference type="SUPFAM" id="SSF51695">
    <property type="entry name" value="PLC-like phosphodiesterases"/>
    <property type="match status" value="1"/>
</dbReference>
<evidence type="ECO:0000259" key="2">
    <source>
        <dbReference type="PROSITE" id="PS51704"/>
    </source>
</evidence>
<dbReference type="GO" id="GO:0006644">
    <property type="term" value="P:phospholipid metabolic process"/>
    <property type="evidence" value="ECO:0007669"/>
    <property type="project" value="TreeGrafter"/>
</dbReference>
<dbReference type="CDD" id="cd08573">
    <property type="entry name" value="GDPD_GDE1"/>
    <property type="match status" value="1"/>
</dbReference>
<proteinExistence type="predicted"/>
<dbReference type="GO" id="GO:0008889">
    <property type="term" value="F:glycerophosphodiester phosphodiesterase activity"/>
    <property type="evidence" value="ECO:0007669"/>
    <property type="project" value="TreeGrafter"/>
</dbReference>
<feature type="domain" description="GP-PDE" evidence="2">
    <location>
        <begin position="98"/>
        <end position="371"/>
    </location>
</feature>
<dbReference type="GO" id="GO:0006580">
    <property type="term" value="P:ethanolamine metabolic process"/>
    <property type="evidence" value="ECO:0007669"/>
    <property type="project" value="TreeGrafter"/>
</dbReference>
<dbReference type="PANTHER" id="PTHR46320:SF1">
    <property type="entry name" value="GLYCEROPHOSPHODIESTER PHOSPHODIESTERASE 1"/>
    <property type="match status" value="1"/>
</dbReference>
<comment type="caution">
    <text evidence="3">The sequence shown here is derived from an EMBL/GenBank/DDBJ whole genome shotgun (WGS) entry which is preliminary data.</text>
</comment>
<dbReference type="InterPro" id="IPR017946">
    <property type="entry name" value="PLC-like_Pdiesterase_TIM-brl"/>
</dbReference>
<evidence type="ECO:0000313" key="3">
    <source>
        <dbReference type="EMBL" id="KAJ9591832.1"/>
    </source>
</evidence>
<dbReference type="EMBL" id="JASPKZ010003856">
    <property type="protein sequence ID" value="KAJ9591832.1"/>
    <property type="molecule type" value="Genomic_DNA"/>
</dbReference>
<reference evidence="3" key="2">
    <citation type="submission" date="2023-05" db="EMBL/GenBank/DDBJ databases">
        <authorList>
            <person name="Fouks B."/>
        </authorList>
    </citation>
    <scope>NUCLEOTIDE SEQUENCE</scope>
    <source>
        <strain evidence="3">Stay&amp;Tobe</strain>
        <tissue evidence="3">Testes</tissue>
    </source>
</reference>
<feature type="non-terminal residue" evidence="3">
    <location>
        <position position="371"/>
    </location>
</feature>
<accession>A0AAD8A3M7</accession>
<keyword evidence="4" id="KW-1185">Reference proteome</keyword>
<organism evidence="3 4">
    <name type="scientific">Diploptera punctata</name>
    <name type="common">Pacific beetle cockroach</name>
    <dbReference type="NCBI Taxonomy" id="6984"/>
    <lineage>
        <taxon>Eukaryota</taxon>
        <taxon>Metazoa</taxon>
        <taxon>Ecdysozoa</taxon>
        <taxon>Arthropoda</taxon>
        <taxon>Hexapoda</taxon>
        <taxon>Insecta</taxon>
        <taxon>Pterygota</taxon>
        <taxon>Neoptera</taxon>
        <taxon>Polyneoptera</taxon>
        <taxon>Dictyoptera</taxon>
        <taxon>Blattodea</taxon>
        <taxon>Blaberoidea</taxon>
        <taxon>Blaberidae</taxon>
        <taxon>Diplopterinae</taxon>
        <taxon>Diploptera</taxon>
    </lineage>
</organism>
<dbReference type="AlphaFoldDB" id="A0AAD8A3M7"/>
<evidence type="ECO:0000313" key="4">
    <source>
        <dbReference type="Proteomes" id="UP001233999"/>
    </source>
</evidence>
<dbReference type="InterPro" id="IPR030395">
    <property type="entry name" value="GP_PDE_dom"/>
</dbReference>
<gene>
    <name evidence="3" type="ORF">L9F63_001649</name>
</gene>
<name>A0AAD8A3M7_DIPPU</name>
<dbReference type="Pfam" id="PF03009">
    <property type="entry name" value="GDPD"/>
    <property type="match status" value="1"/>
</dbReference>
<dbReference type="PANTHER" id="PTHR46320">
    <property type="entry name" value="GLYCEROPHOSPHODIESTER PHOSPHODIESTERASE 1"/>
    <property type="match status" value="1"/>
</dbReference>
<dbReference type="GO" id="GO:0005886">
    <property type="term" value="C:plasma membrane"/>
    <property type="evidence" value="ECO:0007669"/>
    <property type="project" value="TreeGrafter"/>
</dbReference>
<feature type="transmembrane region" description="Helical" evidence="1">
    <location>
        <begin position="26"/>
        <end position="58"/>
    </location>
</feature>
<keyword evidence="1" id="KW-0472">Membrane</keyword>
<keyword evidence="1" id="KW-0812">Transmembrane</keyword>
<protein>
    <recommendedName>
        <fullName evidence="2">GP-PDE domain-containing protein</fullName>
    </recommendedName>
</protein>
<reference evidence="3" key="1">
    <citation type="journal article" date="2023" name="IScience">
        <title>Live-bearing cockroach genome reveals convergent evolutionary mechanisms linked to viviparity in insects and beyond.</title>
        <authorList>
            <person name="Fouks B."/>
            <person name="Harrison M.C."/>
            <person name="Mikhailova A.A."/>
            <person name="Marchal E."/>
            <person name="English S."/>
            <person name="Carruthers M."/>
            <person name="Jennings E.C."/>
            <person name="Chiamaka E.L."/>
            <person name="Frigard R.A."/>
            <person name="Pippel M."/>
            <person name="Attardo G.M."/>
            <person name="Benoit J.B."/>
            <person name="Bornberg-Bauer E."/>
            <person name="Tobe S.S."/>
        </authorList>
    </citation>
    <scope>NUCLEOTIDE SEQUENCE</scope>
    <source>
        <strain evidence="3">Stay&amp;Tobe</strain>
    </source>
</reference>
<dbReference type="Gene3D" id="3.20.20.190">
    <property type="entry name" value="Phosphatidylinositol (PI) phosphodiesterase"/>
    <property type="match status" value="1"/>
</dbReference>
<evidence type="ECO:0000256" key="1">
    <source>
        <dbReference type="SAM" id="Phobius"/>
    </source>
</evidence>
<dbReference type="Proteomes" id="UP001233999">
    <property type="component" value="Unassembled WGS sequence"/>
</dbReference>